<evidence type="ECO:0000313" key="1">
    <source>
        <dbReference type="EMBL" id="PXX74698.1"/>
    </source>
</evidence>
<comment type="caution">
    <text evidence="1">The sequence shown here is derived from an EMBL/GenBank/DDBJ whole genome shotgun (WGS) entry which is preliminary data.</text>
</comment>
<dbReference type="Proteomes" id="UP000247555">
    <property type="component" value="Unassembled WGS sequence"/>
</dbReference>
<organism evidence="1 2">
    <name type="scientific">Rivihabitans pingtungensis</name>
    <dbReference type="NCBI Taxonomy" id="1054498"/>
    <lineage>
        <taxon>Bacteria</taxon>
        <taxon>Pseudomonadati</taxon>
        <taxon>Pseudomonadota</taxon>
        <taxon>Betaproteobacteria</taxon>
        <taxon>Neisseriales</taxon>
        <taxon>Aquaspirillaceae</taxon>
        <taxon>Rivihabitans</taxon>
    </lineage>
</organism>
<protein>
    <submittedName>
        <fullName evidence="1">Uncharacterized protein</fullName>
    </submittedName>
</protein>
<gene>
    <name evidence="1" type="ORF">DFR34_12934</name>
</gene>
<reference evidence="1 2" key="1">
    <citation type="submission" date="2018-05" db="EMBL/GenBank/DDBJ databases">
        <title>Genomic Encyclopedia of Type Strains, Phase IV (KMG-IV): sequencing the most valuable type-strain genomes for metagenomic binning, comparative biology and taxonomic classification.</title>
        <authorList>
            <person name="Goeker M."/>
        </authorList>
    </citation>
    <scope>NUCLEOTIDE SEQUENCE [LARGE SCALE GENOMIC DNA]</scope>
    <source>
        <strain evidence="1 2">DSM 29661</strain>
    </source>
</reference>
<name>A0A318KHP8_9NEIS</name>
<sequence>MSASEYNRIRRILFCTIHDPAKGFNCAFEYLDGYKRTLGVHGYTGLKAELNFYQKHGREFGLTVAGDMGEHADFAGSYGSQLARFDVTTNINFKQFQDYEPYMGSGPRYKIALLDQGNFEVIDVLDLAFPRCSCGGYLIPSVILLGQNYNRHGESTWTNDQLLVDVCTGCHEYFERNRFTHHGLLSPQEYFDGFDSQEEYDLAIQATEQHLVDAYKYFRREHSDYLMAVGQHDYIVTEPDGGGYWAINLSFVNQAVAQDMPDEIECSHEI</sequence>
<dbReference type="OrthoDB" id="5293049at2"/>
<evidence type="ECO:0000313" key="2">
    <source>
        <dbReference type="Proteomes" id="UP000247555"/>
    </source>
</evidence>
<keyword evidence="2" id="KW-1185">Reference proteome</keyword>
<dbReference type="RefSeq" id="WP_146215171.1">
    <property type="nucleotide sequence ID" value="NZ_QJKI01000029.1"/>
</dbReference>
<proteinExistence type="predicted"/>
<dbReference type="AlphaFoldDB" id="A0A318KHP8"/>
<accession>A0A318KHP8</accession>
<dbReference type="EMBL" id="QJKI01000029">
    <property type="protein sequence ID" value="PXX74698.1"/>
    <property type="molecule type" value="Genomic_DNA"/>
</dbReference>